<dbReference type="PANTHER" id="PTHR30486">
    <property type="entry name" value="TWITCHING MOTILITY PROTEIN PILT"/>
    <property type="match status" value="1"/>
</dbReference>
<gene>
    <name evidence="3" type="ORF">BC008_38290</name>
</gene>
<dbReference type="EMBL" id="LMTZ01000151">
    <property type="protein sequence ID" value="KST62682.1"/>
    <property type="molecule type" value="Genomic_DNA"/>
</dbReference>
<protein>
    <submittedName>
        <fullName evidence="3">Type IV pili twitching motility protein PilT</fullName>
    </submittedName>
</protein>
<comment type="caution">
    <text evidence="3">The sequence shown here is derived from an EMBL/GenBank/DDBJ whole genome shotgun (WGS) entry which is preliminary data.</text>
</comment>
<dbReference type="InterPro" id="IPR006321">
    <property type="entry name" value="PilT/PilU"/>
</dbReference>
<dbReference type="Gene3D" id="3.40.50.300">
    <property type="entry name" value="P-loop containing nucleotide triphosphate hydrolases"/>
    <property type="match status" value="1"/>
</dbReference>
<evidence type="ECO:0000313" key="3">
    <source>
        <dbReference type="EMBL" id="KST62682.1"/>
    </source>
</evidence>
<dbReference type="GO" id="GO:0016887">
    <property type="term" value="F:ATP hydrolysis activity"/>
    <property type="evidence" value="ECO:0007669"/>
    <property type="project" value="InterPro"/>
</dbReference>
<dbReference type="Pfam" id="PF00437">
    <property type="entry name" value="T2SSE"/>
    <property type="match status" value="1"/>
</dbReference>
<accession>A0A0V7ZDR4</accession>
<keyword evidence="4" id="KW-1185">Reference proteome</keyword>
<dbReference type="InterPro" id="IPR050921">
    <property type="entry name" value="T4SS_GSP_E_ATPase"/>
</dbReference>
<organism evidence="3 4">
    <name type="scientific">Mastigocoleus testarum BC008</name>
    <dbReference type="NCBI Taxonomy" id="371196"/>
    <lineage>
        <taxon>Bacteria</taxon>
        <taxon>Bacillati</taxon>
        <taxon>Cyanobacteriota</taxon>
        <taxon>Cyanophyceae</taxon>
        <taxon>Nostocales</taxon>
        <taxon>Hapalosiphonaceae</taxon>
        <taxon>Mastigocoleus</taxon>
    </lineage>
</organism>
<dbReference type="CDD" id="cd01131">
    <property type="entry name" value="PilT"/>
    <property type="match status" value="1"/>
</dbReference>
<dbReference type="AlphaFoldDB" id="A0A0V7ZDR4"/>
<dbReference type="Proteomes" id="UP000053372">
    <property type="component" value="Unassembled WGS sequence"/>
</dbReference>
<dbReference type="Gene3D" id="3.30.450.90">
    <property type="match status" value="1"/>
</dbReference>
<feature type="domain" description="Bacterial type II secretion system protein E" evidence="2">
    <location>
        <begin position="195"/>
        <end position="209"/>
    </location>
</feature>
<dbReference type="InterPro" id="IPR027417">
    <property type="entry name" value="P-loop_NTPase"/>
</dbReference>
<dbReference type="PROSITE" id="PS00662">
    <property type="entry name" value="T2SP_E"/>
    <property type="match status" value="1"/>
</dbReference>
<dbReference type="InterPro" id="IPR001482">
    <property type="entry name" value="T2SS/T4SS_dom"/>
</dbReference>
<proteinExistence type="inferred from homology"/>
<dbReference type="InterPro" id="IPR003593">
    <property type="entry name" value="AAA+_ATPase"/>
</dbReference>
<dbReference type="GO" id="GO:0005524">
    <property type="term" value="F:ATP binding"/>
    <property type="evidence" value="ECO:0007669"/>
    <property type="project" value="InterPro"/>
</dbReference>
<dbReference type="OrthoDB" id="568371at2"/>
<comment type="similarity">
    <text evidence="1">Belongs to the GSP E family.</text>
</comment>
<sequence>MDLMIEDLMEQMIEMGGSDMHLTAGLPPYFRISGKLTPIGNEALSSEQCQRLIFSMLNNSQRKTLEQTWELDCSYGVKGLARFRVNVYKDRGTYAACLRALSSKIPNFEQLGLPNVVKEMSEKPRGLILVTGPTGSGKTTTLAAMIDLINRTRAEHILTIEDPIEFVYEPIQSLVHQRQLGEDTKSFGNALKGALREDPDIILIGEMRDLETISLAISAAETGHLVFGTLHTSSAAQTVDRIIDVFPHEKQTQVRVQLSNSLVAIFSQTLVPRKNPKPGEFGRVMAQEILVVTPAISNLIREGKTAQIYSAIQTGGKLGMQTLERVLADLYKQGTVSFEAAISKTSKPDEVQRLIGAAAPQAAAQAKTGGKVPLRR</sequence>
<dbReference type="NCBIfam" id="TIGR01420">
    <property type="entry name" value="pilT_fam"/>
    <property type="match status" value="1"/>
</dbReference>
<dbReference type="PANTHER" id="PTHR30486:SF16">
    <property type="entry name" value="TWITCHING MOTILITY PROTEIN PILT"/>
    <property type="match status" value="1"/>
</dbReference>
<dbReference type="SMART" id="SM00382">
    <property type="entry name" value="AAA"/>
    <property type="match status" value="1"/>
</dbReference>
<dbReference type="RefSeq" id="WP_027845217.1">
    <property type="nucleotide sequence ID" value="NZ_LMTZ01000151.1"/>
</dbReference>
<evidence type="ECO:0000256" key="1">
    <source>
        <dbReference type="ARBA" id="ARBA00006611"/>
    </source>
</evidence>
<evidence type="ECO:0000259" key="2">
    <source>
        <dbReference type="PROSITE" id="PS00662"/>
    </source>
</evidence>
<dbReference type="SUPFAM" id="SSF52540">
    <property type="entry name" value="P-loop containing nucleoside triphosphate hydrolases"/>
    <property type="match status" value="1"/>
</dbReference>
<reference evidence="3 4" key="1">
    <citation type="journal article" date="2015" name="Genome Announc.">
        <title>Draft Genome of the Euendolithic (true boring) Cyanobacterium Mastigocoleus testarum strain BC008.</title>
        <authorList>
            <person name="Guida B.S."/>
            <person name="Garcia-Pichel F."/>
        </authorList>
    </citation>
    <scope>NUCLEOTIDE SEQUENCE [LARGE SCALE GENOMIC DNA]</scope>
    <source>
        <strain evidence="3 4">BC008</strain>
    </source>
</reference>
<name>A0A0V7ZDR4_9CYAN</name>
<evidence type="ECO:0000313" key="4">
    <source>
        <dbReference type="Proteomes" id="UP000053372"/>
    </source>
</evidence>